<evidence type="ECO:0000313" key="3">
    <source>
        <dbReference type="Proteomes" id="UP001066276"/>
    </source>
</evidence>
<dbReference type="EMBL" id="JANPWB010000007">
    <property type="protein sequence ID" value="KAJ1172172.1"/>
    <property type="molecule type" value="Genomic_DNA"/>
</dbReference>
<organism evidence="2 3">
    <name type="scientific">Pleurodeles waltl</name>
    <name type="common">Iberian ribbed newt</name>
    <dbReference type="NCBI Taxonomy" id="8319"/>
    <lineage>
        <taxon>Eukaryota</taxon>
        <taxon>Metazoa</taxon>
        <taxon>Chordata</taxon>
        <taxon>Craniata</taxon>
        <taxon>Vertebrata</taxon>
        <taxon>Euteleostomi</taxon>
        <taxon>Amphibia</taxon>
        <taxon>Batrachia</taxon>
        <taxon>Caudata</taxon>
        <taxon>Salamandroidea</taxon>
        <taxon>Salamandridae</taxon>
        <taxon>Pleurodelinae</taxon>
        <taxon>Pleurodeles</taxon>
    </lineage>
</organism>
<gene>
    <name evidence="2" type="ORF">NDU88_004022</name>
</gene>
<reference evidence="2" key="1">
    <citation type="journal article" date="2022" name="bioRxiv">
        <title>Sequencing and chromosome-scale assembly of the giantPleurodeles waltlgenome.</title>
        <authorList>
            <person name="Brown T."/>
            <person name="Elewa A."/>
            <person name="Iarovenko S."/>
            <person name="Subramanian E."/>
            <person name="Araus A.J."/>
            <person name="Petzold A."/>
            <person name="Susuki M."/>
            <person name="Suzuki K.-i.T."/>
            <person name="Hayashi T."/>
            <person name="Toyoda A."/>
            <person name="Oliveira C."/>
            <person name="Osipova E."/>
            <person name="Leigh N.D."/>
            <person name="Simon A."/>
            <person name="Yun M.H."/>
        </authorList>
    </citation>
    <scope>NUCLEOTIDE SEQUENCE</scope>
    <source>
        <strain evidence="2">20211129_DDA</strain>
        <tissue evidence="2">Liver</tissue>
    </source>
</reference>
<evidence type="ECO:0000313" key="2">
    <source>
        <dbReference type="EMBL" id="KAJ1172172.1"/>
    </source>
</evidence>
<name>A0AAV7T8I3_PLEWA</name>
<evidence type="ECO:0000256" key="1">
    <source>
        <dbReference type="SAM" id="MobiDB-lite"/>
    </source>
</evidence>
<keyword evidence="3" id="KW-1185">Reference proteome</keyword>
<accession>A0AAV7T8I3</accession>
<sequence length="226" mass="24713">MEAAWEASDGHARGHIHPGPATTTVVPGPQDWVLTPLRSTQLRAQMQYIRGVPTPRGALQIMWGCSYMQQALAPGGHSSTLRSLADWPPDLSPVTFLGEVGPRRRPLNAQTPSQDSRHGRAPLWLWCLLATRCALTGVRVLSCFEAIEVGEAGRAAARPIPRCIIRWKALKSTQLPAGWDLLGLEVVSGAFESLRMEDGDRMGINRQVLMEPCLYRAAPGHAPPLF</sequence>
<comment type="caution">
    <text evidence="2">The sequence shown here is derived from an EMBL/GenBank/DDBJ whole genome shotgun (WGS) entry which is preliminary data.</text>
</comment>
<protein>
    <submittedName>
        <fullName evidence="2">Uncharacterized protein</fullName>
    </submittedName>
</protein>
<proteinExistence type="predicted"/>
<feature type="region of interest" description="Disordered" evidence="1">
    <location>
        <begin position="1"/>
        <end position="27"/>
    </location>
</feature>
<dbReference type="Proteomes" id="UP001066276">
    <property type="component" value="Chromosome 4_1"/>
</dbReference>
<dbReference type="AlphaFoldDB" id="A0AAV7T8I3"/>
<feature type="compositionally biased region" description="Low complexity" evidence="1">
    <location>
        <begin position="18"/>
        <end position="27"/>
    </location>
</feature>